<evidence type="ECO:0000313" key="2">
    <source>
        <dbReference type="Proteomes" id="UP001066276"/>
    </source>
</evidence>
<dbReference type="AlphaFoldDB" id="A0AAV7P8G8"/>
<comment type="caution">
    <text evidence="1">The sequence shown here is derived from an EMBL/GenBank/DDBJ whole genome shotgun (WGS) entry which is preliminary data.</text>
</comment>
<keyword evidence="2" id="KW-1185">Reference proteome</keyword>
<proteinExistence type="predicted"/>
<gene>
    <name evidence="1" type="ORF">NDU88_002026</name>
</gene>
<dbReference type="Proteomes" id="UP001066276">
    <property type="component" value="Chromosome 7"/>
</dbReference>
<sequence length="89" mass="10745">MEYWTLFTGTWTMCDRDFALRAVQHFNTSLRAEEFSVFRESAELEKKQRKIEEKQRKYCDSRNSKISKPPYQLKAAQYVKVKLDTMVRK</sequence>
<dbReference type="EMBL" id="JANPWB010000011">
    <property type="protein sequence ID" value="KAJ1123557.1"/>
    <property type="molecule type" value="Genomic_DNA"/>
</dbReference>
<organism evidence="1 2">
    <name type="scientific">Pleurodeles waltl</name>
    <name type="common">Iberian ribbed newt</name>
    <dbReference type="NCBI Taxonomy" id="8319"/>
    <lineage>
        <taxon>Eukaryota</taxon>
        <taxon>Metazoa</taxon>
        <taxon>Chordata</taxon>
        <taxon>Craniata</taxon>
        <taxon>Vertebrata</taxon>
        <taxon>Euteleostomi</taxon>
        <taxon>Amphibia</taxon>
        <taxon>Batrachia</taxon>
        <taxon>Caudata</taxon>
        <taxon>Salamandroidea</taxon>
        <taxon>Salamandridae</taxon>
        <taxon>Pleurodelinae</taxon>
        <taxon>Pleurodeles</taxon>
    </lineage>
</organism>
<evidence type="ECO:0000313" key="1">
    <source>
        <dbReference type="EMBL" id="KAJ1123557.1"/>
    </source>
</evidence>
<name>A0AAV7P8G8_PLEWA</name>
<accession>A0AAV7P8G8</accession>
<protein>
    <submittedName>
        <fullName evidence="1">Uncharacterized protein</fullName>
    </submittedName>
</protein>
<reference evidence="1" key="1">
    <citation type="journal article" date="2022" name="bioRxiv">
        <title>Sequencing and chromosome-scale assembly of the giantPleurodeles waltlgenome.</title>
        <authorList>
            <person name="Brown T."/>
            <person name="Elewa A."/>
            <person name="Iarovenko S."/>
            <person name="Subramanian E."/>
            <person name="Araus A.J."/>
            <person name="Petzold A."/>
            <person name="Susuki M."/>
            <person name="Suzuki K.-i.T."/>
            <person name="Hayashi T."/>
            <person name="Toyoda A."/>
            <person name="Oliveira C."/>
            <person name="Osipova E."/>
            <person name="Leigh N.D."/>
            <person name="Simon A."/>
            <person name="Yun M.H."/>
        </authorList>
    </citation>
    <scope>NUCLEOTIDE SEQUENCE</scope>
    <source>
        <strain evidence="1">20211129_DDA</strain>
        <tissue evidence="1">Liver</tissue>
    </source>
</reference>